<keyword evidence="6 10" id="KW-0175">Coiled coil</keyword>
<evidence type="ECO:0000256" key="10">
    <source>
        <dbReference type="HAMAP-Rule" id="MF_02004"/>
    </source>
</evidence>
<dbReference type="InterPro" id="IPR009008">
    <property type="entry name" value="Val/Leu/Ile-tRNA-synth_edit"/>
</dbReference>
<dbReference type="InterPro" id="IPR033705">
    <property type="entry name" value="Anticodon_Ia_Val"/>
</dbReference>
<dbReference type="GO" id="GO:0002161">
    <property type="term" value="F:aminoacyl-tRNA deacylase activity"/>
    <property type="evidence" value="ECO:0007669"/>
    <property type="project" value="InterPro"/>
</dbReference>
<comment type="catalytic activity">
    <reaction evidence="8 10">
        <text>tRNA(Val) + L-valine + ATP = L-valyl-tRNA(Val) + AMP + diphosphate</text>
        <dbReference type="Rhea" id="RHEA:10704"/>
        <dbReference type="Rhea" id="RHEA-COMP:9672"/>
        <dbReference type="Rhea" id="RHEA-COMP:9708"/>
        <dbReference type="ChEBI" id="CHEBI:30616"/>
        <dbReference type="ChEBI" id="CHEBI:33019"/>
        <dbReference type="ChEBI" id="CHEBI:57762"/>
        <dbReference type="ChEBI" id="CHEBI:78442"/>
        <dbReference type="ChEBI" id="CHEBI:78537"/>
        <dbReference type="ChEBI" id="CHEBI:456215"/>
        <dbReference type="EC" id="6.1.1.9"/>
    </reaction>
</comment>
<dbReference type="InterPro" id="IPR002303">
    <property type="entry name" value="Valyl-tRNA_ligase"/>
</dbReference>
<dbReference type="AlphaFoldDB" id="A0AAU9CGV9"/>
<evidence type="ECO:0000256" key="1">
    <source>
        <dbReference type="ARBA" id="ARBA00022490"/>
    </source>
</evidence>
<dbReference type="RefSeq" id="WP_265591355.1">
    <property type="nucleotide sequence ID" value="NZ_AP025285.1"/>
</dbReference>
<dbReference type="InterPro" id="IPR019499">
    <property type="entry name" value="Val-tRNA_synth_tRNA-bd"/>
</dbReference>
<gene>
    <name evidence="10" type="primary">valS</name>
    <name evidence="14" type="ORF">ATTO_11980</name>
</gene>
<dbReference type="GO" id="GO:0006438">
    <property type="term" value="P:valyl-tRNA aminoacylation"/>
    <property type="evidence" value="ECO:0007669"/>
    <property type="project" value="UniProtKB-UniRule"/>
</dbReference>
<evidence type="ECO:0000256" key="9">
    <source>
        <dbReference type="ARBA" id="ARBA00060830"/>
    </source>
</evidence>
<keyword evidence="15" id="KW-1185">Reference proteome</keyword>
<dbReference type="InterPro" id="IPR001412">
    <property type="entry name" value="aa-tRNA-synth_I_CS"/>
</dbReference>
<comment type="domain">
    <text evidence="10">The C-terminal coiled-coil domain is crucial for aminoacylation activity.</text>
</comment>
<sequence length="919" mass="103431">MENATLRKGTAVCDLPKNYDPQTVEPQLVEAWINGGCYQRNKGVGDCTVVIPPPNVTGVLHMGHAMDDTIQDAFIRYNRMKGVSTRWIVGLDHSGISTQTKVDKKLKSEGISRLELGREKFIDACWDWTRDYGGTIIKQIKRMGCSADFSDEQFTMSPEFSYAVRKVFCDWYHAGLVYRGKRIVNWCPSCTTAISDDEAEYKTEKGHLWYLRYPLKEPVDGKDYIVVATTRPETMLGDTGIAVSQDDPESSKFVGATVVLPIVGREIPIFSDWHVDAGFGTGFVKVTPAHDPNDFAMGEAHGLEKINIFDEHARVVDGYGDFSGMDRDEARTAILAWFEDHDLLDHVEDHEHSVMHCYRCDTTLEPWLSEQWFVAVDKLKGPATDAVTSGAITFHPTRWEQTYLTWMDNVKDWCISRQLWWGHRIPVFTCQDCGWEDASMDDVEVCPKCGSHHVVQDPSVLDTWFSSQLFPFATQGWPQHPEEMEGHYPTKALVTARDIIALWVARMVMSSLYFTDQIPFEDVVIYATILAKDGSRMSKSKGNGVDPMDLMAKYGADAMRHNLLTLITNNQDVRFDAEFDKKTGEFAGSPRTEQARGFVTKIWNASRFVLMNLEGYEPGQPTAATAEDAWMLSRLAKIVDSTTRALDEYRFGDYARDLQAFFWNDFCDWYVELCKGRLNSDDSQVRLAAQRNLVYTLDVSLRLLHPGMPFVTETIWDALPASGLDLYEAADKPSLKPAHEGRFLMMSLWPDPSLVAEFMNDEAEADFDIAKRLISGLRSIRARYRLSPREAVDVVVKAAPQESARLEAQRDFISKVGFVTSLTVGEHVEKPGSSVSLVDPDFEAYVQLEGLIDFGAEGKRLEKEIKKATGELAGIEKTLSNPGFIAKAAPEIIEAKQTRKAELEATLSRLAAQLEDLSE</sequence>
<keyword evidence="4 10" id="KW-0067">ATP-binding</keyword>
<dbReference type="SUPFAM" id="SSF50677">
    <property type="entry name" value="ValRS/IleRS/LeuRS editing domain"/>
    <property type="match status" value="1"/>
</dbReference>
<evidence type="ECO:0000313" key="15">
    <source>
        <dbReference type="Proteomes" id="UP001431186"/>
    </source>
</evidence>
<keyword evidence="5 10" id="KW-0648">Protein biosynthesis</keyword>
<keyword evidence="2 10" id="KW-0436">Ligase</keyword>
<dbReference type="PANTHER" id="PTHR11946">
    <property type="entry name" value="VALYL-TRNA SYNTHETASES"/>
    <property type="match status" value="1"/>
</dbReference>
<dbReference type="FunFam" id="1.10.287.380:FF:000001">
    <property type="entry name" value="Valine--tRNA ligase"/>
    <property type="match status" value="1"/>
</dbReference>
<dbReference type="Gene3D" id="3.90.740.10">
    <property type="entry name" value="Valyl/Leucyl/Isoleucyl-tRNA synthetase, editing domain"/>
    <property type="match status" value="1"/>
</dbReference>
<dbReference type="SUPFAM" id="SSF46589">
    <property type="entry name" value="tRNA-binding arm"/>
    <property type="match status" value="1"/>
</dbReference>
<dbReference type="HAMAP" id="MF_02004">
    <property type="entry name" value="Val_tRNA_synth_type1"/>
    <property type="match status" value="1"/>
</dbReference>
<feature type="domain" description="Methionyl/Valyl/Leucyl/Isoleucyl-tRNA synthetase anticodon-binding" evidence="12">
    <location>
        <begin position="628"/>
        <end position="795"/>
    </location>
</feature>
<comment type="subunit">
    <text evidence="10">Monomer.</text>
</comment>
<comment type="domain">
    <text evidence="10">ValRS has two distinct active sites: one for aminoacylation and one for editing. The misactivated threonine is translocated from the active site to the editing site.</text>
</comment>
<evidence type="ECO:0000256" key="3">
    <source>
        <dbReference type="ARBA" id="ARBA00022741"/>
    </source>
</evidence>
<evidence type="ECO:0000256" key="6">
    <source>
        <dbReference type="ARBA" id="ARBA00023054"/>
    </source>
</evidence>
<dbReference type="Gene3D" id="1.10.287.380">
    <property type="entry name" value="Valyl-tRNA synthetase, C-terminal domain"/>
    <property type="match status" value="1"/>
</dbReference>
<dbReference type="GO" id="GO:0005524">
    <property type="term" value="F:ATP binding"/>
    <property type="evidence" value="ECO:0007669"/>
    <property type="project" value="UniProtKB-UniRule"/>
</dbReference>
<evidence type="ECO:0000259" key="13">
    <source>
        <dbReference type="Pfam" id="PF10458"/>
    </source>
</evidence>
<dbReference type="InterPro" id="IPR009080">
    <property type="entry name" value="tRNAsynth_Ia_anticodon-bd"/>
</dbReference>
<proteinExistence type="inferred from homology"/>
<dbReference type="NCBIfam" id="NF004349">
    <property type="entry name" value="PRK05729.1"/>
    <property type="match status" value="1"/>
</dbReference>
<feature type="short sequence motif" description="'HIGH' region" evidence="10">
    <location>
        <begin position="54"/>
        <end position="64"/>
    </location>
</feature>
<dbReference type="Pfam" id="PF10458">
    <property type="entry name" value="Val_tRNA-synt_C"/>
    <property type="match status" value="1"/>
</dbReference>
<comment type="similarity">
    <text evidence="9 10">Belongs to the class-I aminoacyl-tRNA synthetase family. ValS type 1 subfamily.</text>
</comment>
<dbReference type="GO" id="GO:0004832">
    <property type="term" value="F:valine-tRNA ligase activity"/>
    <property type="evidence" value="ECO:0007669"/>
    <property type="project" value="UniProtKB-UniRule"/>
</dbReference>
<dbReference type="EC" id="6.1.1.9" evidence="10"/>
<dbReference type="GO" id="GO:0005829">
    <property type="term" value="C:cytosol"/>
    <property type="evidence" value="ECO:0007669"/>
    <property type="project" value="TreeGrafter"/>
</dbReference>
<comment type="function">
    <text evidence="10">Catalyzes the attachment of valine to tRNA(Val). As ValRS can inadvertently accommodate and process structurally similar amino acids such as threonine, to avoid such errors, it has a 'posttransfer' editing activity that hydrolyzes mischarged Thr-tRNA(Val) in a tRNA-dependent manner.</text>
</comment>
<dbReference type="Proteomes" id="UP001431186">
    <property type="component" value="Chromosome"/>
</dbReference>
<dbReference type="SUPFAM" id="SSF52374">
    <property type="entry name" value="Nucleotidylyl transferase"/>
    <property type="match status" value="1"/>
</dbReference>
<evidence type="ECO:0000256" key="2">
    <source>
        <dbReference type="ARBA" id="ARBA00022598"/>
    </source>
</evidence>
<protein>
    <recommendedName>
        <fullName evidence="10">Valine--tRNA ligase</fullName>
        <ecNumber evidence="10">6.1.1.9</ecNumber>
    </recommendedName>
    <alternativeName>
        <fullName evidence="10">Valyl-tRNA synthetase</fullName>
        <shortName evidence="10">ValRS</shortName>
    </alternativeName>
</protein>
<dbReference type="NCBIfam" id="TIGR00422">
    <property type="entry name" value="valS"/>
    <property type="match status" value="1"/>
</dbReference>
<dbReference type="Pfam" id="PF00133">
    <property type="entry name" value="tRNA-synt_1"/>
    <property type="match status" value="1"/>
</dbReference>
<evidence type="ECO:0000256" key="8">
    <source>
        <dbReference type="ARBA" id="ARBA00047552"/>
    </source>
</evidence>
<keyword evidence="3 10" id="KW-0547">Nucleotide-binding</keyword>
<dbReference type="PANTHER" id="PTHR11946:SF93">
    <property type="entry name" value="VALINE--TRNA LIGASE, CHLOROPLASTIC_MITOCHONDRIAL 2"/>
    <property type="match status" value="1"/>
</dbReference>
<dbReference type="CDD" id="cd07962">
    <property type="entry name" value="Anticodon_Ia_Val"/>
    <property type="match status" value="1"/>
</dbReference>
<dbReference type="SUPFAM" id="SSF47323">
    <property type="entry name" value="Anticodon-binding domain of a subclass of class I aminoacyl-tRNA synthetases"/>
    <property type="match status" value="1"/>
</dbReference>
<dbReference type="Gene3D" id="3.40.50.620">
    <property type="entry name" value="HUPs"/>
    <property type="match status" value="2"/>
</dbReference>
<evidence type="ECO:0000256" key="4">
    <source>
        <dbReference type="ARBA" id="ARBA00022840"/>
    </source>
</evidence>
<dbReference type="Pfam" id="PF08264">
    <property type="entry name" value="Anticodon_1"/>
    <property type="match status" value="1"/>
</dbReference>
<evidence type="ECO:0000256" key="5">
    <source>
        <dbReference type="ARBA" id="ARBA00022917"/>
    </source>
</evidence>
<feature type="domain" description="Aminoacyl-tRNA synthetase class Ia" evidence="11">
    <location>
        <begin position="28"/>
        <end position="575"/>
    </location>
</feature>
<dbReference type="InterPro" id="IPR037118">
    <property type="entry name" value="Val-tRNA_synth_C_sf"/>
</dbReference>
<dbReference type="PROSITE" id="PS00178">
    <property type="entry name" value="AA_TRNA_LIGASE_I"/>
    <property type="match status" value="1"/>
</dbReference>
<feature type="coiled-coil region" evidence="10">
    <location>
        <begin position="858"/>
        <end position="913"/>
    </location>
</feature>
<name>A0AAU9CGV9_9ACTN</name>
<dbReference type="InterPro" id="IPR014729">
    <property type="entry name" value="Rossmann-like_a/b/a_fold"/>
</dbReference>
<dbReference type="KEGG" id="lcal:ATTO_11980"/>
<dbReference type="InterPro" id="IPR002300">
    <property type="entry name" value="aa-tRNA-synth_Ia"/>
</dbReference>
<accession>A0AAU9CGV9</accession>
<comment type="caution">
    <text evidence="10">Lacks conserved residue(s) required for the propagation of feature annotation.</text>
</comment>
<dbReference type="EMBL" id="AP025285">
    <property type="protein sequence ID" value="BDC91326.1"/>
    <property type="molecule type" value="Genomic_DNA"/>
</dbReference>
<comment type="subcellular location">
    <subcellularLocation>
        <location evidence="10">Cytoplasm</location>
    </subcellularLocation>
</comment>
<feature type="binding site" evidence="10">
    <location>
        <position position="539"/>
    </location>
    <ligand>
        <name>ATP</name>
        <dbReference type="ChEBI" id="CHEBI:30616"/>
    </ligand>
</feature>
<evidence type="ECO:0000313" key="14">
    <source>
        <dbReference type="EMBL" id="BDC91326.1"/>
    </source>
</evidence>
<keyword evidence="7 10" id="KW-0030">Aminoacyl-tRNA synthetase</keyword>
<evidence type="ECO:0000256" key="7">
    <source>
        <dbReference type="ARBA" id="ARBA00023146"/>
    </source>
</evidence>
<dbReference type="CDD" id="cd00817">
    <property type="entry name" value="ValRS_core"/>
    <property type="match status" value="1"/>
</dbReference>
<dbReference type="InterPro" id="IPR013155">
    <property type="entry name" value="M/V/L/I-tRNA-synth_anticd-bd"/>
</dbReference>
<keyword evidence="1 10" id="KW-0963">Cytoplasm</keyword>
<reference evidence="14" key="1">
    <citation type="submission" date="2021-11" db="EMBL/GenBank/DDBJ databases">
        <title>Complete genome sequence of Atopobiaceae bacterium TOC12.</title>
        <authorList>
            <person name="Morinaga K."/>
            <person name="Kusada H."/>
            <person name="Tamaki H."/>
        </authorList>
    </citation>
    <scope>NUCLEOTIDE SEQUENCE</scope>
    <source>
        <strain evidence="14">TOC12</strain>
    </source>
</reference>
<feature type="domain" description="Valyl-tRNA synthetase tRNA-binding arm" evidence="13">
    <location>
        <begin position="853"/>
        <end position="917"/>
    </location>
</feature>
<dbReference type="InterPro" id="IPR010978">
    <property type="entry name" value="tRNA-bd_arm"/>
</dbReference>
<organism evidence="14 15">
    <name type="scientific">Leptogranulimonas caecicola</name>
    <dbReference type="NCBI Taxonomy" id="2894156"/>
    <lineage>
        <taxon>Bacteria</taxon>
        <taxon>Bacillati</taxon>
        <taxon>Actinomycetota</taxon>
        <taxon>Coriobacteriia</taxon>
        <taxon>Coriobacteriales</taxon>
        <taxon>Kribbibacteriaceae</taxon>
        <taxon>Leptogranulimonas</taxon>
    </lineage>
</organism>
<evidence type="ECO:0000259" key="12">
    <source>
        <dbReference type="Pfam" id="PF08264"/>
    </source>
</evidence>
<dbReference type="Gene3D" id="1.10.730.10">
    <property type="entry name" value="Isoleucyl-tRNA Synthetase, Domain 1"/>
    <property type="match status" value="1"/>
</dbReference>
<evidence type="ECO:0000259" key="11">
    <source>
        <dbReference type="Pfam" id="PF00133"/>
    </source>
</evidence>
<dbReference type="PRINTS" id="PR00986">
    <property type="entry name" value="TRNASYNTHVAL"/>
</dbReference>